<dbReference type="Pfam" id="PF13672">
    <property type="entry name" value="PP2C_2"/>
    <property type="match status" value="1"/>
</dbReference>
<comment type="caution">
    <text evidence="4">The sequence shown here is derived from an EMBL/GenBank/DDBJ whole genome shotgun (WGS) entry which is preliminary data.</text>
</comment>
<evidence type="ECO:0000259" key="2">
    <source>
        <dbReference type="PROSITE" id="PS50006"/>
    </source>
</evidence>
<dbReference type="InterPro" id="IPR008984">
    <property type="entry name" value="SMAD_FHA_dom_sf"/>
</dbReference>
<dbReference type="EMBL" id="JAMQOT010000001">
    <property type="protein sequence ID" value="MDF9744684.1"/>
    <property type="molecule type" value="Genomic_DNA"/>
</dbReference>
<dbReference type="InterPro" id="IPR000253">
    <property type="entry name" value="FHA_dom"/>
</dbReference>
<dbReference type="InterPro" id="IPR001932">
    <property type="entry name" value="PPM-type_phosphatase-like_dom"/>
</dbReference>
<evidence type="ECO:0000259" key="3">
    <source>
        <dbReference type="PROSITE" id="PS51746"/>
    </source>
</evidence>
<dbReference type="SMART" id="SM00331">
    <property type="entry name" value="PP2C_SIG"/>
    <property type="match status" value="1"/>
</dbReference>
<dbReference type="CDD" id="cd00143">
    <property type="entry name" value="PP2Cc"/>
    <property type="match status" value="1"/>
</dbReference>
<proteinExistence type="predicted"/>
<sequence length="558" mass="59487">MEHASTIDIGARKQRRDGINEDGIATAVFENQHRQTERPVGIFVLGDGVGGEDCGDVAAFLATTVVRKWLTDALLGPGTDVPERFGIDSYDPTPPTADADPNGAVSEGKIKTAIQEGIDAAHQHIQEFAQSIGGRPATTLVVGVYVDGHLHYGWVGDSRIYVINERHGETKQLTRDHAVTNDLLEKGEIDDEVYARIHPDATAITNVVGGSAHGQPSVDVEFGSTEIYRDDIILFTSDGLVDAFPDNRSLRETYQQATDMDAAREEIRESLVTDDEIRDIVLGADDLREGVEQLVSFANDRGGKDNLSLTLARDRGTTPSPDSPPLRGAATDTRELTNQETIIDPPEGAAESGSATDSGDSGGTTRAGSEANASSGGSSRSSGDGGTAKVVSAGEGDPPTAAVTIAGDETIFEIVDGVTIGRTTEGGDGSPNIGLVVDDDASVEPHHVRLECDDDGYWQVRDISAVGTFVETGDGTWTVLLSSEGADLHREHGFDPSAAADGDLEETTRLEEGMAFTFEDPRKEDPITFRFFSSVDHAQNRTRWSDSTDGRPFNGFST</sequence>
<feature type="compositionally biased region" description="Low complexity" evidence="1">
    <location>
        <begin position="347"/>
        <end position="382"/>
    </location>
</feature>
<dbReference type="Gene3D" id="2.60.200.20">
    <property type="match status" value="1"/>
</dbReference>
<evidence type="ECO:0000256" key="1">
    <source>
        <dbReference type="SAM" id="MobiDB-lite"/>
    </source>
</evidence>
<feature type="region of interest" description="Disordered" evidence="1">
    <location>
        <begin position="302"/>
        <end position="405"/>
    </location>
</feature>
<accession>A0A9Q4KZJ7</accession>
<feature type="domain" description="PPM-type phosphatase" evidence="3">
    <location>
        <begin position="25"/>
        <end position="314"/>
    </location>
</feature>
<protein>
    <submittedName>
        <fullName evidence="4">Protein phosphatase 2C domain-containing protein</fullName>
    </submittedName>
</protein>
<dbReference type="SUPFAM" id="SSF49879">
    <property type="entry name" value="SMAD/FHA domain"/>
    <property type="match status" value="1"/>
</dbReference>
<dbReference type="InterPro" id="IPR036457">
    <property type="entry name" value="PPM-type-like_dom_sf"/>
</dbReference>
<keyword evidence="5" id="KW-1185">Reference proteome</keyword>
<evidence type="ECO:0000313" key="5">
    <source>
        <dbReference type="Proteomes" id="UP001154061"/>
    </source>
</evidence>
<dbReference type="SMART" id="SM00332">
    <property type="entry name" value="PP2Cc"/>
    <property type="match status" value="1"/>
</dbReference>
<dbReference type="Proteomes" id="UP001154061">
    <property type="component" value="Unassembled WGS sequence"/>
</dbReference>
<name>A0A9Q4KZJ7_9EURY</name>
<evidence type="ECO:0000313" key="4">
    <source>
        <dbReference type="EMBL" id="MDF9744684.1"/>
    </source>
</evidence>
<reference evidence="4" key="1">
    <citation type="submission" date="2022-06" db="EMBL/GenBank/DDBJ databases">
        <title>Natrinema sp. a new haloarchaeum isolate from saline soil.</title>
        <authorList>
            <person name="Strakova D."/>
            <person name="Galisteo C."/>
            <person name="Sanchez-Porro C."/>
            <person name="Ventosa A."/>
        </authorList>
    </citation>
    <scope>NUCLEOTIDE SEQUENCE</scope>
    <source>
        <strain evidence="4">S1CR25-10</strain>
    </source>
</reference>
<dbReference type="AlphaFoldDB" id="A0A9Q4KZJ7"/>
<dbReference type="Gene3D" id="3.60.40.10">
    <property type="entry name" value="PPM-type phosphatase domain"/>
    <property type="match status" value="1"/>
</dbReference>
<gene>
    <name evidence="4" type="ORF">NDI89_03710</name>
</gene>
<dbReference type="PROSITE" id="PS50006">
    <property type="entry name" value="FHA_DOMAIN"/>
    <property type="match status" value="1"/>
</dbReference>
<feature type="domain" description="FHA" evidence="2">
    <location>
        <begin position="418"/>
        <end position="471"/>
    </location>
</feature>
<dbReference type="PROSITE" id="PS51746">
    <property type="entry name" value="PPM_2"/>
    <property type="match status" value="1"/>
</dbReference>
<dbReference type="SUPFAM" id="SSF81606">
    <property type="entry name" value="PP2C-like"/>
    <property type="match status" value="1"/>
</dbReference>
<dbReference type="CDD" id="cd00060">
    <property type="entry name" value="FHA"/>
    <property type="match status" value="1"/>
</dbReference>
<organism evidence="4 5">
    <name type="scientific">Natrinema salsiterrestre</name>
    <dbReference type="NCBI Taxonomy" id="2950540"/>
    <lineage>
        <taxon>Archaea</taxon>
        <taxon>Methanobacteriati</taxon>
        <taxon>Methanobacteriota</taxon>
        <taxon>Stenosarchaea group</taxon>
        <taxon>Halobacteria</taxon>
        <taxon>Halobacteriales</taxon>
        <taxon>Natrialbaceae</taxon>
        <taxon>Natrinema</taxon>
    </lineage>
</organism>
<dbReference type="RefSeq" id="WP_277520166.1">
    <property type="nucleotide sequence ID" value="NZ_JAMQOT010000001.1"/>
</dbReference>